<dbReference type="Proteomes" id="UP000003423">
    <property type="component" value="Unassembled WGS sequence"/>
</dbReference>
<name>I3D2U7_9ARCH</name>
<gene>
    <name evidence="1" type="ORF">BD31_I1306</name>
</gene>
<keyword evidence="2" id="KW-1185">Reference proteome</keyword>
<comment type="caution">
    <text evidence="1">The sequence shown here is derived from an EMBL/GenBank/DDBJ whole genome shotgun (WGS) entry which is preliminary data.</text>
</comment>
<dbReference type="RefSeq" id="WP_008299086.1">
    <property type="nucleotide sequence ID" value="NZ_AEXL02000089.1"/>
</dbReference>
<dbReference type="OrthoDB" id="3379at2157"/>
<evidence type="ECO:0000313" key="1">
    <source>
        <dbReference type="EMBL" id="EIJ66040.1"/>
    </source>
</evidence>
<reference evidence="1 2" key="1">
    <citation type="journal article" date="2012" name="J. Bacteriol.">
        <title>Genome sequence of "Candidatus Nitrosopumilus salaria" BD31, an ammonia-oxidizing archaeon from the San Francisco Bay estuary.</title>
        <authorList>
            <person name="Mosier A.C."/>
            <person name="Allen E.E."/>
            <person name="Kim M."/>
            <person name="Ferriera S."/>
            <person name="Francis C.A."/>
        </authorList>
    </citation>
    <scope>NUCLEOTIDE SEQUENCE [LARGE SCALE GENOMIC DNA]</scope>
    <source>
        <strain evidence="1 2">BD31</strain>
    </source>
</reference>
<dbReference type="AlphaFoldDB" id="I3D2U7"/>
<proteinExistence type="predicted"/>
<protein>
    <recommendedName>
        <fullName evidence="3">Replication protein</fullName>
    </recommendedName>
</protein>
<organism evidence="1 2">
    <name type="scientific">Candidatus Nitrosopumilus salarius BD31</name>
    <dbReference type="NCBI Taxonomy" id="859350"/>
    <lineage>
        <taxon>Archaea</taxon>
        <taxon>Nitrososphaerota</taxon>
        <taxon>Nitrososphaeria</taxon>
        <taxon>Nitrosopumilales</taxon>
        <taxon>Nitrosopumilaceae</taxon>
        <taxon>Nitrosopumilus</taxon>
    </lineage>
</organism>
<sequence>MKQIELFEKVSLPKKRSRIPESKAIFAKKELTDRQKEWLRSHDETNWQNIALSQNYTNPKGISKKLVWKLPGTELKNETCGLWKTVGCDNVFGHPDNKQFIKHSKISCFRSKCEYCWLEKWLSRESTRATQRIENYIDVFKHLQFARSPNLQRKYLRPIHVIVSPSWKDKFLSFDELKNKARKLINKAGIEGGLMIYHPFGFDKKKKEWIVRPHFHILGFGWIINTKKISDSDGWVIKNKGLRDSLHSTIYYQLSHAGVSDGVHAITWFGSLSYRAKYSSYFKVEDDDEHGFCDFCGCMLVEFEYVGNGDPPDFEFVGLVDVNYWKAKETLEEAVMKKEMLRNNIKNRYKNPRKDYINDGQSIGSDYSRFLERIECLQNCKIIFQS</sequence>
<accession>I3D2U7</accession>
<dbReference type="EMBL" id="AEXL02000089">
    <property type="protein sequence ID" value="EIJ66040.1"/>
    <property type="molecule type" value="Genomic_DNA"/>
</dbReference>
<evidence type="ECO:0008006" key="3">
    <source>
        <dbReference type="Google" id="ProtNLM"/>
    </source>
</evidence>
<dbReference type="PATRIC" id="fig|859350.6.peg.925"/>
<evidence type="ECO:0000313" key="2">
    <source>
        <dbReference type="Proteomes" id="UP000003423"/>
    </source>
</evidence>